<dbReference type="EMBL" id="JARKHS020036380">
    <property type="protein sequence ID" value="KAK8756245.1"/>
    <property type="molecule type" value="Genomic_DNA"/>
</dbReference>
<gene>
    <name evidence="1" type="ORF">V5799_001053</name>
</gene>
<keyword evidence="2" id="KW-1185">Reference proteome</keyword>
<dbReference type="Proteomes" id="UP001321473">
    <property type="component" value="Unassembled WGS sequence"/>
</dbReference>
<dbReference type="AlphaFoldDB" id="A0AAQ4D1A5"/>
<sequence>MVHADITCLVKNALPNAPQDKIIALLCDLVKSTDLSSMGGSYLATAQKDIDNVLCEYLNQRREMWEELENEASLF</sequence>
<accession>A0AAQ4D1A5</accession>
<comment type="caution">
    <text evidence="1">The sequence shown here is derived from an EMBL/GenBank/DDBJ whole genome shotgun (WGS) entry which is preliminary data.</text>
</comment>
<evidence type="ECO:0000313" key="1">
    <source>
        <dbReference type="EMBL" id="KAK8756245.1"/>
    </source>
</evidence>
<proteinExistence type="predicted"/>
<evidence type="ECO:0000313" key="2">
    <source>
        <dbReference type="Proteomes" id="UP001321473"/>
    </source>
</evidence>
<protein>
    <submittedName>
        <fullName evidence="1">Uncharacterized protein</fullName>
    </submittedName>
</protein>
<name>A0AAQ4D1A5_AMBAM</name>
<reference evidence="1 2" key="1">
    <citation type="journal article" date="2023" name="Arcadia Sci">
        <title>De novo assembly of a long-read Amblyomma americanum tick genome.</title>
        <authorList>
            <person name="Chou S."/>
            <person name="Poskanzer K.E."/>
            <person name="Rollins M."/>
            <person name="Thuy-Boun P.S."/>
        </authorList>
    </citation>
    <scope>NUCLEOTIDE SEQUENCE [LARGE SCALE GENOMIC DNA]</scope>
    <source>
        <strain evidence="1">F_SG_1</strain>
        <tissue evidence="1">Salivary glands</tissue>
    </source>
</reference>
<organism evidence="1 2">
    <name type="scientific">Amblyomma americanum</name>
    <name type="common">Lone star tick</name>
    <dbReference type="NCBI Taxonomy" id="6943"/>
    <lineage>
        <taxon>Eukaryota</taxon>
        <taxon>Metazoa</taxon>
        <taxon>Ecdysozoa</taxon>
        <taxon>Arthropoda</taxon>
        <taxon>Chelicerata</taxon>
        <taxon>Arachnida</taxon>
        <taxon>Acari</taxon>
        <taxon>Parasitiformes</taxon>
        <taxon>Ixodida</taxon>
        <taxon>Ixodoidea</taxon>
        <taxon>Ixodidae</taxon>
        <taxon>Amblyomminae</taxon>
        <taxon>Amblyomma</taxon>
    </lineage>
</organism>